<name>A0A7C8M8Z8_9PLEO</name>
<dbReference type="SUPFAM" id="SSF51905">
    <property type="entry name" value="FAD/NAD(P)-binding domain"/>
    <property type="match status" value="1"/>
</dbReference>
<protein>
    <recommendedName>
        <fullName evidence="4">FAD/NAD(P)-binding domain-containing protein</fullName>
    </recommendedName>
</protein>
<dbReference type="EMBL" id="JAADJZ010000017">
    <property type="protein sequence ID" value="KAF2869223.1"/>
    <property type="molecule type" value="Genomic_DNA"/>
</dbReference>
<evidence type="ECO:0000256" key="3">
    <source>
        <dbReference type="ARBA" id="ARBA00023002"/>
    </source>
</evidence>
<dbReference type="AlphaFoldDB" id="A0A7C8M8Z8"/>
<evidence type="ECO:0000256" key="2">
    <source>
        <dbReference type="ARBA" id="ARBA00022630"/>
    </source>
</evidence>
<dbReference type="InterPro" id="IPR023753">
    <property type="entry name" value="FAD/NAD-binding_dom"/>
</dbReference>
<keyword evidence="6" id="KW-1185">Reference proteome</keyword>
<evidence type="ECO:0000259" key="4">
    <source>
        <dbReference type="Pfam" id="PF07992"/>
    </source>
</evidence>
<keyword evidence="3" id="KW-0560">Oxidoreductase</keyword>
<evidence type="ECO:0000313" key="5">
    <source>
        <dbReference type="EMBL" id="KAF2869223.1"/>
    </source>
</evidence>
<dbReference type="InterPro" id="IPR050097">
    <property type="entry name" value="Ferredoxin-NADP_redctase_2"/>
</dbReference>
<dbReference type="InterPro" id="IPR036188">
    <property type="entry name" value="FAD/NAD-bd_sf"/>
</dbReference>
<comment type="similarity">
    <text evidence="1">Belongs to the class-II pyridine nucleotide-disulfide oxidoreductase family.</text>
</comment>
<dbReference type="GO" id="GO:0016491">
    <property type="term" value="F:oxidoreductase activity"/>
    <property type="evidence" value="ECO:0007669"/>
    <property type="project" value="UniProtKB-KW"/>
</dbReference>
<dbReference type="Pfam" id="PF07992">
    <property type="entry name" value="Pyr_redox_2"/>
    <property type="match status" value="1"/>
</dbReference>
<dbReference type="PANTHER" id="PTHR48105">
    <property type="entry name" value="THIOREDOXIN REDUCTASE 1-RELATED-RELATED"/>
    <property type="match status" value="1"/>
</dbReference>
<dbReference type="Proteomes" id="UP000481861">
    <property type="component" value="Unassembled WGS sequence"/>
</dbReference>
<sequence>MEKIGDSCFFLHDEQGKRWEVKKVILALGSSDVLPDIESYSKLWKRRIYHCLFCLGYEDRGAESAGVLAVQALAMMPPLAVHMADNAAQLARSVTIFTNGSEEVAQQLRAMTADSPFTIETRGISKLVEREEAVEVVFQDGSSQVVAFVVHNPLTTPQGSVVQQLGLQMSPTGDIQAHAPSYQTSSRGVFAAGDCISPFKVIPHAIASGNFAAVAAATQLQAEKYGHASMV</sequence>
<dbReference type="Gene3D" id="3.50.50.60">
    <property type="entry name" value="FAD/NAD(P)-binding domain"/>
    <property type="match status" value="2"/>
</dbReference>
<proteinExistence type="inferred from homology"/>
<dbReference type="OrthoDB" id="10260355at2759"/>
<dbReference type="GO" id="GO:0097237">
    <property type="term" value="P:cellular response to toxic substance"/>
    <property type="evidence" value="ECO:0007669"/>
    <property type="project" value="UniProtKB-ARBA"/>
</dbReference>
<evidence type="ECO:0000313" key="6">
    <source>
        <dbReference type="Proteomes" id="UP000481861"/>
    </source>
</evidence>
<comment type="caution">
    <text evidence="5">The sequence shown here is derived from an EMBL/GenBank/DDBJ whole genome shotgun (WGS) entry which is preliminary data.</text>
</comment>
<gene>
    <name evidence="5" type="ORF">BDV95DRAFT_609452</name>
</gene>
<reference evidence="5 6" key="1">
    <citation type="submission" date="2020-01" db="EMBL/GenBank/DDBJ databases">
        <authorList>
            <consortium name="DOE Joint Genome Institute"/>
            <person name="Haridas S."/>
            <person name="Albert R."/>
            <person name="Binder M."/>
            <person name="Bloem J."/>
            <person name="Labutti K."/>
            <person name="Salamov A."/>
            <person name="Andreopoulos B."/>
            <person name="Baker S.E."/>
            <person name="Barry K."/>
            <person name="Bills G."/>
            <person name="Bluhm B.H."/>
            <person name="Cannon C."/>
            <person name="Castanera R."/>
            <person name="Culley D.E."/>
            <person name="Daum C."/>
            <person name="Ezra D."/>
            <person name="Gonzalez J.B."/>
            <person name="Henrissat B."/>
            <person name="Kuo A."/>
            <person name="Liang C."/>
            <person name="Lipzen A."/>
            <person name="Lutzoni F."/>
            <person name="Magnuson J."/>
            <person name="Mondo S."/>
            <person name="Nolan M."/>
            <person name="Ohm R."/>
            <person name="Pangilinan J."/>
            <person name="Park H.-J.H."/>
            <person name="Ramirez L."/>
            <person name="Alfaro M."/>
            <person name="Sun H."/>
            <person name="Tritt A."/>
            <person name="Yoshinaga Y."/>
            <person name="Zwiers L.-H.L."/>
            <person name="Turgeon B.G."/>
            <person name="Goodwin S.B."/>
            <person name="Spatafora J.W."/>
            <person name="Crous P.W."/>
            <person name="Grigoriev I.V."/>
        </authorList>
    </citation>
    <scope>NUCLEOTIDE SEQUENCE [LARGE SCALE GENOMIC DNA]</scope>
    <source>
        <strain evidence="5 6">CBS 611.86</strain>
    </source>
</reference>
<evidence type="ECO:0000256" key="1">
    <source>
        <dbReference type="ARBA" id="ARBA00009333"/>
    </source>
</evidence>
<keyword evidence="2" id="KW-0285">Flavoprotein</keyword>
<organism evidence="5 6">
    <name type="scientific">Massariosphaeria phaeospora</name>
    <dbReference type="NCBI Taxonomy" id="100035"/>
    <lineage>
        <taxon>Eukaryota</taxon>
        <taxon>Fungi</taxon>
        <taxon>Dikarya</taxon>
        <taxon>Ascomycota</taxon>
        <taxon>Pezizomycotina</taxon>
        <taxon>Dothideomycetes</taxon>
        <taxon>Pleosporomycetidae</taxon>
        <taxon>Pleosporales</taxon>
        <taxon>Pleosporales incertae sedis</taxon>
        <taxon>Massariosphaeria</taxon>
    </lineage>
</organism>
<accession>A0A7C8M8Z8</accession>
<feature type="domain" description="FAD/NAD(P)-binding" evidence="4">
    <location>
        <begin position="11"/>
        <end position="209"/>
    </location>
</feature>